<feature type="non-terminal residue" evidence="1">
    <location>
        <position position="1"/>
    </location>
</feature>
<proteinExistence type="predicted"/>
<organism evidence="1">
    <name type="scientific">marine sediment metagenome</name>
    <dbReference type="NCBI Taxonomy" id="412755"/>
    <lineage>
        <taxon>unclassified sequences</taxon>
        <taxon>metagenomes</taxon>
        <taxon>ecological metagenomes</taxon>
    </lineage>
</organism>
<gene>
    <name evidence="1" type="ORF">S01H4_44441</name>
</gene>
<dbReference type="InterPro" id="IPR026950">
    <property type="entry name" value="Caps_assemb_Wzi"/>
</dbReference>
<protein>
    <recommendedName>
        <fullName evidence="2">Bacterial surface antigen (D15) domain-containing protein</fullName>
    </recommendedName>
</protein>
<sequence length="218" mass="25223">YLNPVMFLTGGEHTNGDHDNATMGMDFRLFVRRGLSIYGELLIDDITTTKLGTDWYGNKLAYQLGIFHVEPFGLRDVDSRVEYSRVDPWVYTHRFPINTYTHYGDVLGYQSGPNSDELFFEIRKRFSRRFHTALSWSKRRHGANTEEKKVGGDPLEGFIQGYSKKARFLDGELEKTNAFGIDMSYELLWELFVRIGYTYEDLNGDGINIIRFSVGLNE</sequence>
<comment type="caution">
    <text evidence="1">The sequence shown here is derived from an EMBL/GenBank/DDBJ whole genome shotgun (WGS) entry which is preliminary data.</text>
</comment>
<name>X1C536_9ZZZZ</name>
<dbReference type="EMBL" id="BART01024642">
    <property type="protein sequence ID" value="GAG91498.1"/>
    <property type="molecule type" value="Genomic_DNA"/>
</dbReference>
<dbReference type="Pfam" id="PF14052">
    <property type="entry name" value="Caps_assemb_Wzi"/>
    <property type="match status" value="1"/>
</dbReference>
<evidence type="ECO:0000313" key="1">
    <source>
        <dbReference type="EMBL" id="GAG91498.1"/>
    </source>
</evidence>
<dbReference type="Gene3D" id="2.40.160.130">
    <property type="entry name" value="Capsule assembly protein Wzi"/>
    <property type="match status" value="1"/>
</dbReference>
<reference evidence="1" key="1">
    <citation type="journal article" date="2014" name="Front. Microbiol.">
        <title>High frequency of phylogenetically diverse reductive dehalogenase-homologous genes in deep subseafloor sedimentary metagenomes.</title>
        <authorList>
            <person name="Kawai M."/>
            <person name="Futagami T."/>
            <person name="Toyoda A."/>
            <person name="Takaki Y."/>
            <person name="Nishi S."/>
            <person name="Hori S."/>
            <person name="Arai W."/>
            <person name="Tsubouchi T."/>
            <person name="Morono Y."/>
            <person name="Uchiyama I."/>
            <person name="Ito T."/>
            <person name="Fujiyama A."/>
            <person name="Inagaki F."/>
            <person name="Takami H."/>
        </authorList>
    </citation>
    <scope>NUCLEOTIDE SEQUENCE</scope>
    <source>
        <strain evidence="1">Expedition CK06-06</strain>
    </source>
</reference>
<dbReference type="AlphaFoldDB" id="X1C536"/>
<dbReference type="InterPro" id="IPR038636">
    <property type="entry name" value="Wzi_sf"/>
</dbReference>
<accession>X1C536</accession>
<evidence type="ECO:0008006" key="2">
    <source>
        <dbReference type="Google" id="ProtNLM"/>
    </source>
</evidence>